<sequence length="103" mass="11708">MLLELTHQFFKHFVMATDIHFAHQHLFHAYQSDPYNFLAQLFSCPICFLLDLGAGRYNQAFTFSASIFLGLFDNFIRSLMGLANNSGSLFFGTVENLFSTPVS</sequence>
<evidence type="ECO:0000313" key="2">
    <source>
        <dbReference type="EMBL" id="VFJ98124.1"/>
    </source>
</evidence>
<proteinExistence type="predicted"/>
<dbReference type="AlphaFoldDB" id="A0A450VC18"/>
<dbReference type="EMBL" id="CAADFG010000120">
    <property type="protein sequence ID" value="VFJ97395.1"/>
    <property type="molecule type" value="Genomic_DNA"/>
</dbReference>
<dbReference type="EMBL" id="CAADFI010000126">
    <property type="protein sequence ID" value="VFJ98124.1"/>
    <property type="molecule type" value="Genomic_DNA"/>
</dbReference>
<organism evidence="3">
    <name type="scientific">Candidatus Kentrum eta</name>
    <dbReference type="NCBI Taxonomy" id="2126337"/>
    <lineage>
        <taxon>Bacteria</taxon>
        <taxon>Pseudomonadati</taxon>
        <taxon>Pseudomonadota</taxon>
        <taxon>Gammaproteobacteria</taxon>
        <taxon>Candidatus Kentrum</taxon>
    </lineage>
</organism>
<dbReference type="EMBL" id="CAADFJ010000087">
    <property type="protein sequence ID" value="VFK02307.1"/>
    <property type="molecule type" value="Genomic_DNA"/>
</dbReference>
<name>A0A450VC18_9GAMM</name>
<evidence type="ECO:0000313" key="3">
    <source>
        <dbReference type="EMBL" id="VFK02307.1"/>
    </source>
</evidence>
<evidence type="ECO:0000313" key="1">
    <source>
        <dbReference type="EMBL" id="VFJ97395.1"/>
    </source>
</evidence>
<protein>
    <submittedName>
        <fullName evidence="3">Uncharacterized protein</fullName>
    </submittedName>
</protein>
<gene>
    <name evidence="1" type="ORF">BECKH772A_GA0070896_101202</name>
    <name evidence="2" type="ORF">BECKH772B_GA0070898_101262</name>
    <name evidence="3" type="ORF">BECKH772C_GA0070978_100875</name>
</gene>
<reference evidence="3" key="1">
    <citation type="submission" date="2019-02" db="EMBL/GenBank/DDBJ databases">
        <authorList>
            <person name="Gruber-Vodicka R. H."/>
            <person name="Seah K. B. B."/>
        </authorList>
    </citation>
    <scope>NUCLEOTIDE SEQUENCE</scope>
    <source>
        <strain evidence="3">BECK_SA2B12</strain>
        <strain evidence="1">BECK_SA2B15</strain>
        <strain evidence="2">BECK_SA2B20</strain>
    </source>
</reference>
<accession>A0A450VC18</accession>